<reference evidence="2 3" key="1">
    <citation type="submission" date="2024-07" db="EMBL/GenBank/DDBJ databases">
        <authorList>
            <person name="Pitt A."/>
            <person name="Hahn M.W."/>
        </authorList>
    </citation>
    <scope>NUCLEOTIDE SEQUENCE [LARGE SCALE GENOMIC DNA]</scope>
    <source>
        <strain evidence="2 3">2-AUSEE-184A6</strain>
    </source>
</reference>
<gene>
    <name evidence="2" type="ORF">V7S74_09000</name>
</gene>
<keyword evidence="1" id="KW-0812">Transmembrane</keyword>
<proteinExistence type="predicted"/>
<evidence type="ECO:0000313" key="3">
    <source>
        <dbReference type="Proteomes" id="UP001623559"/>
    </source>
</evidence>
<dbReference type="Proteomes" id="UP001623559">
    <property type="component" value="Unassembled WGS sequence"/>
</dbReference>
<organism evidence="2 3">
    <name type="scientific">Aquirufa novilacunae</name>
    <dbReference type="NCBI Taxonomy" id="3139305"/>
    <lineage>
        <taxon>Bacteria</taxon>
        <taxon>Pseudomonadati</taxon>
        <taxon>Bacteroidota</taxon>
        <taxon>Cytophagia</taxon>
        <taxon>Cytophagales</taxon>
        <taxon>Flectobacillaceae</taxon>
        <taxon>Aquirufa</taxon>
    </lineage>
</organism>
<evidence type="ECO:0008006" key="4">
    <source>
        <dbReference type="Google" id="ProtNLM"/>
    </source>
</evidence>
<dbReference type="RefSeq" id="WP_406778425.1">
    <property type="nucleotide sequence ID" value="NZ_JBEWZG010000003.1"/>
</dbReference>
<feature type="transmembrane region" description="Helical" evidence="1">
    <location>
        <begin position="33"/>
        <end position="55"/>
    </location>
</feature>
<dbReference type="EMBL" id="JBEWZG010000003">
    <property type="protein sequence ID" value="MFL0206879.1"/>
    <property type="molecule type" value="Genomic_DNA"/>
</dbReference>
<feature type="transmembrane region" description="Helical" evidence="1">
    <location>
        <begin position="67"/>
        <end position="85"/>
    </location>
</feature>
<comment type="caution">
    <text evidence="2">The sequence shown here is derived from an EMBL/GenBank/DDBJ whole genome shotgun (WGS) entry which is preliminary data.</text>
</comment>
<sequence length="90" mass="9913">MKNFKTLLVLPFFFYATEGYVKAFKVPGNQLAIALFVLVNFIICLALIAADFQFFGTSDADGFYTQAVLAEGLYLVGGAGLNLFSELEQR</sequence>
<name>A0ABW8SX04_9BACT</name>
<protein>
    <recommendedName>
        <fullName evidence="4">DoxX family protein</fullName>
    </recommendedName>
</protein>
<evidence type="ECO:0000256" key="1">
    <source>
        <dbReference type="SAM" id="Phobius"/>
    </source>
</evidence>
<keyword evidence="1" id="KW-0472">Membrane</keyword>
<accession>A0ABW8SX04</accession>
<keyword evidence="1" id="KW-1133">Transmembrane helix</keyword>
<evidence type="ECO:0000313" key="2">
    <source>
        <dbReference type="EMBL" id="MFL0206879.1"/>
    </source>
</evidence>